<feature type="domain" description="Type II secretion system protein GspF" evidence="9">
    <location>
        <begin position="70"/>
        <end position="193"/>
    </location>
</feature>
<dbReference type="GO" id="GO:0005886">
    <property type="term" value="C:plasma membrane"/>
    <property type="evidence" value="ECO:0007669"/>
    <property type="project" value="UniProtKB-SubCell"/>
</dbReference>
<evidence type="ECO:0000256" key="4">
    <source>
        <dbReference type="ARBA" id="ARBA00022519"/>
    </source>
</evidence>
<reference evidence="11" key="1">
    <citation type="submission" date="2017-09" db="EMBL/GenBank/DDBJ databases">
        <title>Depth-based differentiation of microbial function through sediment-hosted aquifers and enrichment of novel symbionts in the deep terrestrial subsurface.</title>
        <authorList>
            <person name="Probst A.J."/>
            <person name="Ladd B."/>
            <person name="Jarett J.K."/>
            <person name="Geller-Mcgrath D.E."/>
            <person name="Sieber C.M.K."/>
            <person name="Emerson J.B."/>
            <person name="Anantharaman K."/>
            <person name="Thomas B.C."/>
            <person name="Malmstrom R."/>
            <person name="Stieglmeier M."/>
            <person name="Klingl A."/>
            <person name="Woyke T."/>
            <person name="Ryan C.M."/>
            <person name="Banfield J.F."/>
        </authorList>
    </citation>
    <scope>NUCLEOTIDE SEQUENCE [LARGE SCALE GENOMIC DNA]</scope>
</reference>
<protein>
    <recommendedName>
        <fullName evidence="9">Type II secretion system protein GspF domain-containing protein</fullName>
    </recommendedName>
</protein>
<dbReference type="FunFam" id="1.20.81.30:FF:000001">
    <property type="entry name" value="Type II secretion system protein F"/>
    <property type="match status" value="1"/>
</dbReference>
<dbReference type="PANTHER" id="PTHR30012">
    <property type="entry name" value="GENERAL SECRETION PATHWAY PROTEIN"/>
    <property type="match status" value="1"/>
</dbReference>
<dbReference type="InterPro" id="IPR018076">
    <property type="entry name" value="T2SS_GspF_dom"/>
</dbReference>
<accession>A0A2M6WTY6</accession>
<dbReference type="PRINTS" id="PR00812">
    <property type="entry name" value="BCTERIALGSPF"/>
</dbReference>
<keyword evidence="5 8" id="KW-0812">Transmembrane</keyword>
<name>A0A2M6WTY6_9BACT</name>
<feature type="domain" description="Type II secretion system protein GspF" evidence="9">
    <location>
        <begin position="273"/>
        <end position="395"/>
    </location>
</feature>
<dbReference type="InterPro" id="IPR003004">
    <property type="entry name" value="GspF/PilC"/>
</dbReference>
<keyword evidence="7 8" id="KW-0472">Membrane</keyword>
<evidence type="ECO:0000256" key="6">
    <source>
        <dbReference type="ARBA" id="ARBA00022989"/>
    </source>
</evidence>
<comment type="caution">
    <text evidence="10">The sequence shown here is derived from an EMBL/GenBank/DDBJ whole genome shotgun (WGS) entry which is preliminary data.</text>
</comment>
<sequence length="403" mass="44849">MPFFSYKVINKNFEKEAGSMEAANEKQVEAILLSKGLQIVSISKTISLDSLAYALRGVMNSIKPKDLVVFFRQFAVLISASINLSEALRILADQTTKPLFKAILVEVSNDVDTGVRLSDAFGRHKEIFSDFHTSVVRSGETSGKLDESLIYLADEEEKSFEMMRKVRGAMIYPAVVVTAMTIVGILMMIFVVPKLVSIFDEVGGELPLATKVLIATSDFLVNYWYVVFGIMIVAVIFIRFYLHQPLGKKQFDNMVLYVPVFGKIVRLASIVRFCRSMSTLIIGGVTISNSLKISRGIVGNEVYKDLINKTLIEVEEGNSISSVFLHAKEVPMMVPRMMMVGERTGKLDFVLQKIAEFYAKELNAILDNLMVLLEPVIMIVMGVAVGLMAAAIIMPMYNLTSQF</sequence>
<evidence type="ECO:0000256" key="8">
    <source>
        <dbReference type="SAM" id="Phobius"/>
    </source>
</evidence>
<keyword evidence="6 8" id="KW-1133">Transmembrane helix</keyword>
<feature type="transmembrane region" description="Helical" evidence="8">
    <location>
        <begin position="223"/>
        <end position="242"/>
    </location>
</feature>
<feature type="transmembrane region" description="Helical" evidence="8">
    <location>
        <begin position="376"/>
        <end position="397"/>
    </location>
</feature>
<comment type="similarity">
    <text evidence="2">Belongs to the GSP F family.</text>
</comment>
<keyword evidence="4" id="KW-0997">Cell inner membrane</keyword>
<comment type="subcellular location">
    <subcellularLocation>
        <location evidence="1">Cell inner membrane</location>
        <topology evidence="1">Multi-pass membrane protein</topology>
    </subcellularLocation>
</comment>
<dbReference type="PANTHER" id="PTHR30012:SF0">
    <property type="entry name" value="TYPE II SECRETION SYSTEM PROTEIN F-RELATED"/>
    <property type="match status" value="1"/>
</dbReference>
<evidence type="ECO:0000256" key="7">
    <source>
        <dbReference type="ARBA" id="ARBA00023136"/>
    </source>
</evidence>
<dbReference type="AlphaFoldDB" id="A0A2M6WTY6"/>
<dbReference type="Proteomes" id="UP000228533">
    <property type="component" value="Unassembled WGS sequence"/>
</dbReference>
<evidence type="ECO:0000256" key="1">
    <source>
        <dbReference type="ARBA" id="ARBA00004429"/>
    </source>
</evidence>
<keyword evidence="3" id="KW-1003">Cell membrane</keyword>
<evidence type="ECO:0000256" key="5">
    <source>
        <dbReference type="ARBA" id="ARBA00022692"/>
    </source>
</evidence>
<dbReference type="Gene3D" id="1.20.81.30">
    <property type="entry name" value="Type II secretion system (T2SS), domain F"/>
    <property type="match status" value="2"/>
</dbReference>
<evidence type="ECO:0000256" key="3">
    <source>
        <dbReference type="ARBA" id="ARBA00022475"/>
    </source>
</evidence>
<evidence type="ECO:0000256" key="2">
    <source>
        <dbReference type="ARBA" id="ARBA00005745"/>
    </source>
</evidence>
<evidence type="ECO:0000313" key="11">
    <source>
        <dbReference type="Proteomes" id="UP000228533"/>
    </source>
</evidence>
<dbReference type="EMBL" id="PFAM01000012">
    <property type="protein sequence ID" value="PIT96176.1"/>
    <property type="molecule type" value="Genomic_DNA"/>
</dbReference>
<feature type="transmembrane region" description="Helical" evidence="8">
    <location>
        <begin position="169"/>
        <end position="192"/>
    </location>
</feature>
<evidence type="ECO:0000313" key="10">
    <source>
        <dbReference type="EMBL" id="PIT96176.1"/>
    </source>
</evidence>
<dbReference type="Pfam" id="PF00482">
    <property type="entry name" value="T2SSF"/>
    <property type="match status" value="2"/>
</dbReference>
<proteinExistence type="inferred from homology"/>
<evidence type="ECO:0000259" key="9">
    <source>
        <dbReference type="Pfam" id="PF00482"/>
    </source>
</evidence>
<dbReference type="InterPro" id="IPR042094">
    <property type="entry name" value="T2SS_GspF_sf"/>
</dbReference>
<organism evidence="10 11">
    <name type="scientific">Candidatus Falkowbacteria bacterium CG10_big_fil_rev_8_21_14_0_10_37_14</name>
    <dbReference type="NCBI Taxonomy" id="1974561"/>
    <lineage>
        <taxon>Bacteria</taxon>
        <taxon>Candidatus Falkowiibacteriota</taxon>
    </lineage>
</organism>
<gene>
    <name evidence="10" type="ORF">COT94_01780</name>
</gene>